<dbReference type="CDD" id="cd18807">
    <property type="entry name" value="SF1_C_UvrD"/>
    <property type="match status" value="1"/>
</dbReference>
<evidence type="ECO:0000256" key="4">
    <source>
        <dbReference type="ARBA" id="ARBA00022840"/>
    </source>
</evidence>
<dbReference type="PANTHER" id="PTHR11070:SF2">
    <property type="entry name" value="ATP-DEPENDENT DNA HELICASE SRS2"/>
    <property type="match status" value="1"/>
</dbReference>
<evidence type="ECO:0000256" key="2">
    <source>
        <dbReference type="ARBA" id="ARBA00022801"/>
    </source>
</evidence>
<comment type="caution">
    <text evidence="13">The sequence shown here is derived from an EMBL/GenBank/DDBJ whole genome shotgun (WGS) entry which is preliminary data.</text>
</comment>
<dbReference type="EC" id="5.6.2.4" evidence="7"/>
<evidence type="ECO:0000256" key="7">
    <source>
        <dbReference type="ARBA" id="ARBA00034808"/>
    </source>
</evidence>
<evidence type="ECO:0000313" key="14">
    <source>
        <dbReference type="Proteomes" id="UP001595848"/>
    </source>
</evidence>
<comment type="catalytic activity">
    <reaction evidence="9">
        <text>ATP + H2O = ADP + phosphate + H(+)</text>
        <dbReference type="Rhea" id="RHEA:13065"/>
        <dbReference type="ChEBI" id="CHEBI:15377"/>
        <dbReference type="ChEBI" id="CHEBI:15378"/>
        <dbReference type="ChEBI" id="CHEBI:30616"/>
        <dbReference type="ChEBI" id="CHEBI:43474"/>
        <dbReference type="ChEBI" id="CHEBI:456216"/>
        <dbReference type="EC" id="5.6.2.4"/>
    </reaction>
</comment>
<evidence type="ECO:0000256" key="3">
    <source>
        <dbReference type="ARBA" id="ARBA00022806"/>
    </source>
</evidence>
<evidence type="ECO:0000256" key="5">
    <source>
        <dbReference type="ARBA" id="ARBA00023235"/>
    </source>
</evidence>
<keyword evidence="5" id="KW-0413">Isomerase</keyword>
<evidence type="ECO:0000259" key="12">
    <source>
        <dbReference type="PROSITE" id="PS51217"/>
    </source>
</evidence>
<keyword evidence="3 10" id="KW-0347">Helicase</keyword>
<dbReference type="InterPro" id="IPR014016">
    <property type="entry name" value="UvrD-like_ATP-bd"/>
</dbReference>
<evidence type="ECO:0000256" key="8">
    <source>
        <dbReference type="ARBA" id="ARBA00034923"/>
    </source>
</evidence>
<comment type="catalytic activity">
    <reaction evidence="6">
        <text>Couples ATP hydrolysis with the unwinding of duplex DNA by translocating in the 3'-5' direction.</text>
        <dbReference type="EC" id="5.6.2.4"/>
    </reaction>
</comment>
<dbReference type="Pfam" id="PF21196">
    <property type="entry name" value="PcrA_UvrD_tudor"/>
    <property type="match status" value="1"/>
</dbReference>
<dbReference type="EMBL" id="JBHSBV010000001">
    <property type="protein sequence ID" value="MFC4200027.1"/>
    <property type="molecule type" value="Genomic_DNA"/>
</dbReference>
<dbReference type="PROSITE" id="PS51217">
    <property type="entry name" value="UVRD_HELICASE_CTER"/>
    <property type="match status" value="1"/>
</dbReference>
<dbReference type="PROSITE" id="PS51198">
    <property type="entry name" value="UVRD_HELICASE_ATP_BIND"/>
    <property type="match status" value="1"/>
</dbReference>
<gene>
    <name evidence="13" type="ORF">ACFOY1_03585</name>
</gene>
<protein>
    <recommendedName>
        <fullName evidence="7">DNA 3'-5' helicase</fullName>
        <ecNumber evidence="7">5.6.2.4</ecNumber>
    </recommendedName>
    <alternativeName>
        <fullName evidence="8">DNA 3'-5' helicase II</fullName>
    </alternativeName>
</protein>
<evidence type="ECO:0000256" key="10">
    <source>
        <dbReference type="PROSITE-ProRule" id="PRU00560"/>
    </source>
</evidence>
<dbReference type="Proteomes" id="UP001595848">
    <property type="component" value="Unassembled WGS sequence"/>
</dbReference>
<dbReference type="InterPro" id="IPR000212">
    <property type="entry name" value="DNA_helicase_UvrD/REP"/>
</dbReference>
<accession>A0ABV8NUW6</accession>
<keyword evidence="2 10" id="KW-0378">Hydrolase</keyword>
<keyword evidence="1 10" id="KW-0547">Nucleotide-binding</keyword>
<feature type="binding site" evidence="10">
    <location>
        <begin position="24"/>
        <end position="31"/>
    </location>
    <ligand>
        <name>ATP</name>
        <dbReference type="ChEBI" id="CHEBI:30616"/>
    </ligand>
</feature>
<reference evidence="14" key="1">
    <citation type="journal article" date="2019" name="Int. J. Syst. Evol. Microbiol.">
        <title>The Global Catalogue of Microorganisms (GCM) 10K type strain sequencing project: providing services to taxonomists for standard genome sequencing and annotation.</title>
        <authorList>
            <consortium name="The Broad Institute Genomics Platform"/>
            <consortium name="The Broad Institute Genome Sequencing Center for Infectious Disease"/>
            <person name="Wu L."/>
            <person name="Ma J."/>
        </authorList>
    </citation>
    <scope>NUCLEOTIDE SEQUENCE [LARGE SCALE GENOMIC DNA]</scope>
    <source>
        <strain evidence="14">LMG 24813</strain>
    </source>
</reference>
<name>A0ABV8NUW6_9BURK</name>
<keyword evidence="14" id="KW-1185">Reference proteome</keyword>
<dbReference type="CDD" id="cd17932">
    <property type="entry name" value="DEXQc_UvrD"/>
    <property type="match status" value="1"/>
</dbReference>
<dbReference type="Pfam" id="PF13361">
    <property type="entry name" value="UvrD_C"/>
    <property type="match status" value="1"/>
</dbReference>
<evidence type="ECO:0000256" key="9">
    <source>
        <dbReference type="ARBA" id="ARBA00048988"/>
    </source>
</evidence>
<organism evidence="13 14">
    <name type="scientific">Candidimonas humi</name>
    <dbReference type="NCBI Taxonomy" id="683355"/>
    <lineage>
        <taxon>Bacteria</taxon>
        <taxon>Pseudomonadati</taxon>
        <taxon>Pseudomonadota</taxon>
        <taxon>Betaproteobacteria</taxon>
        <taxon>Burkholderiales</taxon>
        <taxon>Alcaligenaceae</taxon>
        <taxon>Candidimonas</taxon>
    </lineage>
</organism>
<dbReference type="PANTHER" id="PTHR11070">
    <property type="entry name" value="UVRD / RECB / PCRA DNA HELICASE FAMILY MEMBER"/>
    <property type="match status" value="1"/>
</dbReference>
<feature type="domain" description="UvrD-like helicase C-terminal" evidence="12">
    <location>
        <begin position="281"/>
        <end position="627"/>
    </location>
</feature>
<evidence type="ECO:0000256" key="6">
    <source>
        <dbReference type="ARBA" id="ARBA00034617"/>
    </source>
</evidence>
<evidence type="ECO:0000313" key="13">
    <source>
        <dbReference type="EMBL" id="MFC4200027.1"/>
    </source>
</evidence>
<proteinExistence type="predicted"/>
<dbReference type="InterPro" id="IPR014017">
    <property type="entry name" value="DNA_helicase_UvrD-like_C"/>
</dbReference>
<feature type="domain" description="UvrD-like helicase ATP-binding" evidence="11">
    <location>
        <begin position="3"/>
        <end position="280"/>
    </location>
</feature>
<dbReference type="RefSeq" id="WP_217965202.1">
    <property type="nucleotide sequence ID" value="NZ_JAHTBN010000005.1"/>
</dbReference>
<evidence type="ECO:0000259" key="11">
    <source>
        <dbReference type="PROSITE" id="PS51198"/>
    </source>
</evidence>
<evidence type="ECO:0000256" key="1">
    <source>
        <dbReference type="ARBA" id="ARBA00022741"/>
    </source>
</evidence>
<keyword evidence="4 10" id="KW-0067">ATP-binding</keyword>
<sequence length="818" mass="89006">MIEKLNPEQQAAVTLPAQHALVLAGAGSGKTRVLTTRMAWLIQTGQASPHALLAVTFTNKSAREMLARLSALLPINTRGLWVGTFHGLCNRLLRAHYRDAGLAQTFQILDTADQLAAIKRLLKASGIDDEKYPPREVQRFINGAKEEGLRPDAVEAHDPYRLRMVEIYRLYQAQCERESVVDFAELLLRCYELLQRNAPIREHYQRRFRHILVDEFQDTNALQYRWLTLLAAGGAPIFAVGDDDQSIYAFRGANVGNMADFERDYARGTVIRLEQNYRSYGHILDSANALIAHNTARLGKNLWTEQGEGEPVRVVEQPSDMLEAQWVVDEIKSLIGEGSLRREIAVLYRSNAQSRVIEHALFSTGIPYKVYGGLRFFERQEVKHALAYLRLMDNPDDDTSWLRVVNFPTRGIGARTLEQLSDLARERGTSLHKAAHLVGGKGGGNLLKFAAMIESMAHEAQVLPLPELIEHVVHHSGLLTHYQSEREGADRLENLQELVNAAAVFAGEENFEGLPAGRMVELPAAGQADAAGDFAAAGAAAGSDAAGAVAPVSDAVAGDAADPGAAAGAASSADALPGAADLIEAGARQGMSPLAAFLSHASLEAGDNQAQAGQDAVQLMTVHAAKGLEFDAVFITGVEEGLFPHENSLMEQSGLEEERRLMYVAITRARQRLYLTLAQSRMLHGQTRYALRSRFLDEIPEEHLKWLSPKVRVPVSSAWAGTADVASGGWNAQRRGDAYGRPATGQIAPRSPRSWASGVTVGQQQFRIGQGVRHPKFGDGTILSLSGSGQDAQAQIQFRDAGTKTLALGVAKLEVIAG</sequence>
<dbReference type="Pfam" id="PF00580">
    <property type="entry name" value="UvrD-helicase"/>
    <property type="match status" value="1"/>
</dbReference>